<organism evidence="2 3">
    <name type="scientific">Coemansia brasiliensis</name>
    <dbReference type="NCBI Taxonomy" id="2650707"/>
    <lineage>
        <taxon>Eukaryota</taxon>
        <taxon>Fungi</taxon>
        <taxon>Fungi incertae sedis</taxon>
        <taxon>Zoopagomycota</taxon>
        <taxon>Kickxellomycotina</taxon>
        <taxon>Kickxellomycetes</taxon>
        <taxon>Kickxellales</taxon>
        <taxon>Kickxellaceae</taxon>
        <taxon>Coemansia</taxon>
    </lineage>
</organism>
<dbReference type="EC" id="3.1.3.48" evidence="2"/>
<gene>
    <name evidence="2" type="primary">ibp1</name>
    <name evidence="2" type="ORF">IWW36_005167</name>
</gene>
<evidence type="ECO:0000259" key="1">
    <source>
        <dbReference type="PROSITE" id="PS50206"/>
    </source>
</evidence>
<dbReference type="SMART" id="SM00450">
    <property type="entry name" value="RHOD"/>
    <property type="match status" value="1"/>
</dbReference>
<dbReference type="PANTHER" id="PTHR10828">
    <property type="entry name" value="M-PHASE INDUCER PHOSPHATASE DUAL SPECIFICITY PHOSPHATASE CDC25"/>
    <property type="match status" value="1"/>
</dbReference>
<dbReference type="GO" id="GO:0004725">
    <property type="term" value="F:protein tyrosine phosphatase activity"/>
    <property type="evidence" value="ECO:0007669"/>
    <property type="project" value="UniProtKB-EC"/>
</dbReference>
<comment type="caution">
    <text evidence="2">The sequence shown here is derived from an EMBL/GenBank/DDBJ whole genome shotgun (WGS) entry which is preliminary data.</text>
</comment>
<sequence length="140" mass="16268">MNYIEAKVLAEYITDPNLKSGKDYLVVDVRDEDYNVGHIPNALNIPAHDMYVKAGEIIDKYSHVPLIVFHCMQSQQRGPKAARIYREIVKQRLSIVPADDPLFKQETMVLRGGFYDWALLFLKKQPELVEGFKQEIWEML</sequence>
<feature type="domain" description="Rhodanese" evidence="1">
    <location>
        <begin position="20"/>
        <end position="126"/>
    </location>
</feature>
<evidence type="ECO:0000313" key="2">
    <source>
        <dbReference type="EMBL" id="KAJ2844487.1"/>
    </source>
</evidence>
<protein>
    <submittedName>
        <fullName evidence="2">Cdc25 phosphatase Ibp1</fullName>
        <ecNumber evidence="2">3.1.3.48</ecNumber>
    </submittedName>
</protein>
<dbReference type="Gene3D" id="3.40.250.10">
    <property type="entry name" value="Rhodanese-like domain"/>
    <property type="match status" value="1"/>
</dbReference>
<dbReference type="InterPro" id="IPR036873">
    <property type="entry name" value="Rhodanese-like_dom_sf"/>
</dbReference>
<dbReference type="PROSITE" id="PS50206">
    <property type="entry name" value="RHODANESE_3"/>
    <property type="match status" value="1"/>
</dbReference>
<dbReference type="PANTHER" id="PTHR10828:SF38">
    <property type="entry name" value="ARSENICAL-RESISTANCE PROTEIN 2-RELATED"/>
    <property type="match status" value="1"/>
</dbReference>
<accession>A0A9W8IAR5</accession>
<dbReference type="SUPFAM" id="SSF52821">
    <property type="entry name" value="Rhodanese/Cell cycle control phosphatase"/>
    <property type="match status" value="1"/>
</dbReference>
<proteinExistence type="predicted"/>
<dbReference type="AlphaFoldDB" id="A0A9W8IAR5"/>
<keyword evidence="3" id="KW-1185">Reference proteome</keyword>
<dbReference type="InterPro" id="IPR001763">
    <property type="entry name" value="Rhodanese-like_dom"/>
</dbReference>
<dbReference type="Proteomes" id="UP001139887">
    <property type="component" value="Unassembled WGS sequence"/>
</dbReference>
<reference evidence="2" key="1">
    <citation type="submission" date="2022-07" db="EMBL/GenBank/DDBJ databases">
        <title>Phylogenomic reconstructions and comparative analyses of Kickxellomycotina fungi.</title>
        <authorList>
            <person name="Reynolds N.K."/>
            <person name="Stajich J.E."/>
            <person name="Barry K."/>
            <person name="Grigoriev I.V."/>
            <person name="Crous P."/>
            <person name="Smith M.E."/>
        </authorList>
    </citation>
    <scope>NUCLEOTIDE SEQUENCE</scope>
    <source>
        <strain evidence="2">NRRL 1566</strain>
    </source>
</reference>
<dbReference type="GO" id="GO:0005737">
    <property type="term" value="C:cytoplasm"/>
    <property type="evidence" value="ECO:0007669"/>
    <property type="project" value="TreeGrafter"/>
</dbReference>
<name>A0A9W8IAR5_9FUNG</name>
<dbReference type="EMBL" id="JANBUW010001066">
    <property type="protein sequence ID" value="KAJ2844487.1"/>
    <property type="molecule type" value="Genomic_DNA"/>
</dbReference>
<dbReference type="Pfam" id="PF00581">
    <property type="entry name" value="Rhodanese"/>
    <property type="match status" value="1"/>
</dbReference>
<evidence type="ECO:0000313" key="3">
    <source>
        <dbReference type="Proteomes" id="UP001139887"/>
    </source>
</evidence>
<keyword evidence="2" id="KW-0378">Hydrolase</keyword>
<dbReference type="GO" id="GO:0005634">
    <property type="term" value="C:nucleus"/>
    <property type="evidence" value="ECO:0007669"/>
    <property type="project" value="TreeGrafter"/>
</dbReference>
<dbReference type="OrthoDB" id="102559at2759"/>